<dbReference type="AlphaFoldDB" id="A0A494X8J4"/>
<reference evidence="1 2" key="1">
    <citation type="submission" date="2018-10" db="EMBL/GenBank/DDBJ databases">
        <title>Paraburkholderia sp. 7MK8-2, isolated from soil.</title>
        <authorList>
            <person name="Gao Z.-H."/>
            <person name="Qiu L.-H."/>
        </authorList>
    </citation>
    <scope>NUCLEOTIDE SEQUENCE [LARGE SCALE GENOMIC DNA]</scope>
    <source>
        <strain evidence="1 2">7MK8-2</strain>
    </source>
</reference>
<comment type="caution">
    <text evidence="1">The sequence shown here is derived from an EMBL/GenBank/DDBJ whole genome shotgun (WGS) entry which is preliminary data.</text>
</comment>
<sequence length="72" mass="7951">MARSEFEEGKTMLHDLVGSLRVVYEQARDRHDRHAMDVAAQAISYAVSGHRELALDAIARSGLIMESTDGHA</sequence>
<keyword evidence="2" id="KW-1185">Reference proteome</keyword>
<gene>
    <name evidence="1" type="ORF">D7S89_16050</name>
</gene>
<dbReference type="Proteomes" id="UP000280434">
    <property type="component" value="Unassembled WGS sequence"/>
</dbReference>
<evidence type="ECO:0000313" key="1">
    <source>
        <dbReference type="EMBL" id="RKP46868.1"/>
    </source>
</evidence>
<organism evidence="1 2">
    <name type="scientific">Trinickia fusca</name>
    <dbReference type="NCBI Taxonomy" id="2419777"/>
    <lineage>
        <taxon>Bacteria</taxon>
        <taxon>Pseudomonadati</taxon>
        <taxon>Pseudomonadota</taxon>
        <taxon>Betaproteobacteria</taxon>
        <taxon>Burkholderiales</taxon>
        <taxon>Burkholderiaceae</taxon>
        <taxon>Trinickia</taxon>
    </lineage>
</organism>
<accession>A0A494X8J4</accession>
<proteinExistence type="predicted"/>
<evidence type="ECO:0000313" key="2">
    <source>
        <dbReference type="Proteomes" id="UP000280434"/>
    </source>
</evidence>
<name>A0A494X8J4_9BURK</name>
<dbReference type="EMBL" id="RBZV01000006">
    <property type="protein sequence ID" value="RKP46868.1"/>
    <property type="molecule type" value="Genomic_DNA"/>
</dbReference>
<protein>
    <submittedName>
        <fullName evidence="1">Uncharacterized protein</fullName>
    </submittedName>
</protein>